<dbReference type="NCBIfam" id="NF037995">
    <property type="entry name" value="TRAP_S1"/>
    <property type="match status" value="1"/>
</dbReference>
<dbReference type="SUPFAM" id="SSF53850">
    <property type="entry name" value="Periplasmic binding protein-like II"/>
    <property type="match status" value="1"/>
</dbReference>
<protein>
    <submittedName>
        <fullName evidence="2">C4-dicarboxylate ABC transporter substrate-binding protein</fullName>
    </submittedName>
</protein>
<dbReference type="InterPro" id="IPR018389">
    <property type="entry name" value="DctP_fam"/>
</dbReference>
<dbReference type="InterPro" id="IPR038404">
    <property type="entry name" value="TRAP_DctP_sf"/>
</dbReference>
<gene>
    <name evidence="2" type="ORF">DS031_16750</name>
</gene>
<dbReference type="NCBIfam" id="TIGR00787">
    <property type="entry name" value="dctP"/>
    <property type="match status" value="1"/>
</dbReference>
<dbReference type="OrthoDB" id="9776801at2"/>
<dbReference type="Gene3D" id="3.40.190.170">
    <property type="entry name" value="Bacterial extracellular solute-binding protein, family 7"/>
    <property type="match status" value="1"/>
</dbReference>
<dbReference type="Pfam" id="PF03480">
    <property type="entry name" value="DctP"/>
    <property type="match status" value="1"/>
</dbReference>
<dbReference type="PIRSF" id="PIRSF006470">
    <property type="entry name" value="DctB"/>
    <property type="match status" value="1"/>
</dbReference>
<name>A0A366XWY8_9BACI</name>
<dbReference type="InterPro" id="IPR004682">
    <property type="entry name" value="TRAP_DctP"/>
</dbReference>
<evidence type="ECO:0000256" key="1">
    <source>
        <dbReference type="ARBA" id="ARBA00022729"/>
    </source>
</evidence>
<proteinExistence type="predicted"/>
<keyword evidence="3" id="KW-1185">Reference proteome</keyword>
<evidence type="ECO:0000313" key="3">
    <source>
        <dbReference type="Proteomes" id="UP000253314"/>
    </source>
</evidence>
<dbReference type="GO" id="GO:0030288">
    <property type="term" value="C:outer membrane-bounded periplasmic space"/>
    <property type="evidence" value="ECO:0007669"/>
    <property type="project" value="InterPro"/>
</dbReference>
<dbReference type="AlphaFoldDB" id="A0A366XWY8"/>
<dbReference type="PANTHER" id="PTHR33376">
    <property type="match status" value="1"/>
</dbReference>
<accession>A0A366XWY8</accession>
<dbReference type="CDD" id="cd13603">
    <property type="entry name" value="PBP2_TRAP_Siap_TeaA_like"/>
    <property type="match status" value="1"/>
</dbReference>
<dbReference type="GO" id="GO:0030246">
    <property type="term" value="F:carbohydrate binding"/>
    <property type="evidence" value="ECO:0007669"/>
    <property type="project" value="TreeGrafter"/>
</dbReference>
<comment type="caution">
    <text evidence="2">The sequence shown here is derived from an EMBL/GenBank/DDBJ whole genome shotgun (WGS) entry which is preliminary data.</text>
</comment>
<dbReference type="EMBL" id="QOCW01000020">
    <property type="protein sequence ID" value="RBW68461.1"/>
    <property type="molecule type" value="Genomic_DNA"/>
</dbReference>
<reference evidence="2 3" key="1">
    <citation type="submission" date="2018-07" db="EMBL/GenBank/DDBJ databases">
        <title>Lottiidibacillus patelloidae gen. nov., sp. nov., isolated from the intestinal tract of a marine limpet and the reclassification of B. taeanensis BH030017T, B. algicola KMM 3737T and B. hwajinpoensis SW-72T as genus Lottiidibacillus.</title>
        <authorList>
            <person name="Liu R."/>
            <person name="Huang Z."/>
        </authorList>
    </citation>
    <scope>NUCLEOTIDE SEQUENCE [LARGE SCALE GENOMIC DNA]</scope>
    <source>
        <strain evidence="2 3">BH030017</strain>
    </source>
</reference>
<sequence>MKPLNKPFKRNYFYLIDVNHIKINILKGHYMMKKLFSKLSCGLLMISMLAACGSQESATTGSEAEKSVKIIAAHVTDEGSPYQVGMEKFKEVVEAETNGSVTVEIHPNGELGGNEDELVQKMATGSVDVIVSSPGFMAQTAPEVDFFAMPYMFASYDHWNTVVDSEVGQAVSSKIEEKTDFKVLGYWSAGIRNYYGQKPVEKPADLKNVKVRVQNSPVVKDTWSAFGAQPAHVAWNELYQALQNGVVDAAENDFTNYFLSKQYEVAPKMSLTEHDVATRLFFMTSTKFENLSKEQQEAVIKAGNEASKAEREADLKLGEEYKQKLLDEGVEINEVEKTPFVESTEEIRVQTAEKLGMSELYEKVKETK</sequence>
<dbReference type="GO" id="GO:0055085">
    <property type="term" value="P:transmembrane transport"/>
    <property type="evidence" value="ECO:0007669"/>
    <property type="project" value="InterPro"/>
</dbReference>
<keyword evidence="1" id="KW-0732">Signal</keyword>
<organism evidence="2 3">
    <name type="scientific">Bacillus taeanensis</name>
    <dbReference type="NCBI Taxonomy" id="273032"/>
    <lineage>
        <taxon>Bacteria</taxon>
        <taxon>Bacillati</taxon>
        <taxon>Bacillota</taxon>
        <taxon>Bacilli</taxon>
        <taxon>Bacillales</taxon>
        <taxon>Bacillaceae</taxon>
        <taxon>Bacillus</taxon>
    </lineage>
</organism>
<dbReference type="PANTHER" id="PTHR33376:SF2">
    <property type="entry name" value="DICARBOXYLATE-BINDING PERIPLASMIC PROTEIN"/>
    <property type="match status" value="1"/>
</dbReference>
<evidence type="ECO:0000313" key="2">
    <source>
        <dbReference type="EMBL" id="RBW68461.1"/>
    </source>
</evidence>
<dbReference type="Proteomes" id="UP000253314">
    <property type="component" value="Unassembled WGS sequence"/>
</dbReference>